<protein>
    <submittedName>
        <fullName evidence="1">6813_t:CDS:1</fullName>
    </submittedName>
</protein>
<comment type="caution">
    <text evidence="1">The sequence shown here is derived from an EMBL/GenBank/DDBJ whole genome shotgun (WGS) entry which is preliminary data.</text>
</comment>
<feature type="non-terminal residue" evidence="1">
    <location>
        <position position="112"/>
    </location>
</feature>
<name>A0A9N9E1N2_9GLOM</name>
<keyword evidence="2" id="KW-1185">Reference proteome</keyword>
<evidence type="ECO:0000313" key="2">
    <source>
        <dbReference type="Proteomes" id="UP000789342"/>
    </source>
</evidence>
<dbReference type="Proteomes" id="UP000789342">
    <property type="component" value="Unassembled WGS sequence"/>
</dbReference>
<proteinExistence type="predicted"/>
<organism evidence="1 2">
    <name type="scientific">Acaulospora morrowiae</name>
    <dbReference type="NCBI Taxonomy" id="94023"/>
    <lineage>
        <taxon>Eukaryota</taxon>
        <taxon>Fungi</taxon>
        <taxon>Fungi incertae sedis</taxon>
        <taxon>Mucoromycota</taxon>
        <taxon>Glomeromycotina</taxon>
        <taxon>Glomeromycetes</taxon>
        <taxon>Diversisporales</taxon>
        <taxon>Acaulosporaceae</taxon>
        <taxon>Acaulospora</taxon>
    </lineage>
</organism>
<dbReference type="OrthoDB" id="2353643at2759"/>
<accession>A0A9N9E1N2</accession>
<dbReference type="EMBL" id="CAJVPV010011403">
    <property type="protein sequence ID" value="CAG8660827.1"/>
    <property type="molecule type" value="Genomic_DNA"/>
</dbReference>
<sequence length="112" mass="12665">MSSATEVSTSSVRDVNWYRQLWWNTGNFHPKAKWNDATNSESLEETVTNLSRSDHVYTNTSEVSGLEQDDEIDVVDTSQIIEQGLIQELTQNQYEVACQSNSTSSDDEINKS</sequence>
<evidence type="ECO:0000313" key="1">
    <source>
        <dbReference type="EMBL" id="CAG8660827.1"/>
    </source>
</evidence>
<dbReference type="AlphaFoldDB" id="A0A9N9E1N2"/>
<reference evidence="1" key="1">
    <citation type="submission" date="2021-06" db="EMBL/GenBank/DDBJ databases">
        <authorList>
            <person name="Kallberg Y."/>
            <person name="Tangrot J."/>
            <person name="Rosling A."/>
        </authorList>
    </citation>
    <scope>NUCLEOTIDE SEQUENCE</scope>
    <source>
        <strain evidence="1">CL551</strain>
    </source>
</reference>
<gene>
    <name evidence="1" type="ORF">AMORRO_LOCUS10399</name>
</gene>